<dbReference type="GO" id="GO:0008270">
    <property type="term" value="F:zinc ion binding"/>
    <property type="evidence" value="ECO:0007669"/>
    <property type="project" value="UniProtKB-KW"/>
</dbReference>
<gene>
    <name evidence="6" type="ORF">FCALED_LOCUS16433</name>
</gene>
<proteinExistence type="predicted"/>
<keyword evidence="3" id="KW-0862">Zinc</keyword>
<dbReference type="AlphaFoldDB" id="A0A9N9IVZ9"/>
<reference evidence="6" key="1">
    <citation type="submission" date="2021-06" db="EMBL/GenBank/DDBJ databases">
        <authorList>
            <person name="Kallberg Y."/>
            <person name="Tangrot J."/>
            <person name="Rosling A."/>
        </authorList>
    </citation>
    <scope>NUCLEOTIDE SEQUENCE</scope>
    <source>
        <strain evidence="6">UK204</strain>
    </source>
</reference>
<organism evidence="6 7">
    <name type="scientific">Funneliformis caledonium</name>
    <dbReference type="NCBI Taxonomy" id="1117310"/>
    <lineage>
        <taxon>Eukaryota</taxon>
        <taxon>Fungi</taxon>
        <taxon>Fungi incertae sedis</taxon>
        <taxon>Mucoromycota</taxon>
        <taxon>Glomeromycotina</taxon>
        <taxon>Glomeromycetes</taxon>
        <taxon>Glomerales</taxon>
        <taxon>Glomeraceae</taxon>
        <taxon>Funneliformis</taxon>
    </lineage>
</organism>
<name>A0A9N9IVZ9_9GLOM</name>
<evidence type="ECO:0000256" key="2">
    <source>
        <dbReference type="ARBA" id="ARBA00022771"/>
    </source>
</evidence>
<protein>
    <submittedName>
        <fullName evidence="6">4584_t:CDS:1</fullName>
    </submittedName>
</protein>
<evidence type="ECO:0000313" key="7">
    <source>
        <dbReference type="Proteomes" id="UP000789570"/>
    </source>
</evidence>
<dbReference type="InterPro" id="IPR003656">
    <property type="entry name" value="Znf_BED"/>
</dbReference>
<evidence type="ECO:0000259" key="5">
    <source>
        <dbReference type="PROSITE" id="PS50808"/>
    </source>
</evidence>
<dbReference type="EMBL" id="CAJVPQ010019114">
    <property type="protein sequence ID" value="CAG8753201.1"/>
    <property type="molecule type" value="Genomic_DNA"/>
</dbReference>
<accession>A0A9N9IVZ9</accession>
<feature type="domain" description="BED-type" evidence="5">
    <location>
        <begin position="42"/>
        <end position="92"/>
    </location>
</feature>
<evidence type="ECO:0000313" key="6">
    <source>
        <dbReference type="EMBL" id="CAG8753201.1"/>
    </source>
</evidence>
<comment type="caution">
    <text evidence="6">The sequence shown here is derived from an EMBL/GenBank/DDBJ whole genome shotgun (WGS) entry which is preliminary data.</text>
</comment>
<evidence type="ECO:0000256" key="1">
    <source>
        <dbReference type="ARBA" id="ARBA00022723"/>
    </source>
</evidence>
<feature type="non-terminal residue" evidence="6">
    <location>
        <position position="1"/>
    </location>
</feature>
<keyword evidence="2 4" id="KW-0863">Zinc-finger</keyword>
<evidence type="ECO:0000256" key="4">
    <source>
        <dbReference type="PROSITE-ProRule" id="PRU00027"/>
    </source>
</evidence>
<feature type="non-terminal residue" evidence="6">
    <location>
        <position position="92"/>
    </location>
</feature>
<sequence length="92" mass="10698">RKFTLQPIPIMAEHVLNGVITEDPVILPNIQEKQEKYKNAGRPKHPVWNYFLTIKKKGEHDGAECLYCHDRWEHGKPSEMEAHLAKQCKLVP</sequence>
<evidence type="ECO:0000256" key="3">
    <source>
        <dbReference type="ARBA" id="ARBA00022833"/>
    </source>
</evidence>
<dbReference type="GO" id="GO:0003677">
    <property type="term" value="F:DNA binding"/>
    <property type="evidence" value="ECO:0007669"/>
    <property type="project" value="InterPro"/>
</dbReference>
<keyword evidence="1" id="KW-0479">Metal-binding</keyword>
<dbReference type="Proteomes" id="UP000789570">
    <property type="component" value="Unassembled WGS sequence"/>
</dbReference>
<dbReference type="OrthoDB" id="2439111at2759"/>
<keyword evidence="7" id="KW-1185">Reference proteome</keyword>
<dbReference type="PROSITE" id="PS50808">
    <property type="entry name" value="ZF_BED"/>
    <property type="match status" value="1"/>
</dbReference>